<accession>A0ABU5NEK4</accession>
<comment type="caution">
    <text evidence="5">The sequence shown here is derived from an EMBL/GenBank/DDBJ whole genome shotgun (WGS) entry which is preliminary data.</text>
</comment>
<reference evidence="5 6" key="1">
    <citation type="submission" date="2023-03" db="EMBL/GenBank/DDBJ databases">
        <title>Host association and intracellularity evolved multiple times independently in the Rickettsiales.</title>
        <authorList>
            <person name="Castelli M."/>
            <person name="Nardi T."/>
            <person name="Gammuto L."/>
            <person name="Bellinzona G."/>
            <person name="Sabaneyeva E."/>
            <person name="Potekhin A."/>
            <person name="Serra V."/>
            <person name="Petroni G."/>
            <person name="Sassera D."/>
        </authorList>
    </citation>
    <scope>NUCLEOTIDE SEQUENCE [LARGE SCALE GENOMIC DNA]</scope>
    <source>
        <strain evidence="5 6">Sr 2-6</strain>
    </source>
</reference>
<protein>
    <submittedName>
        <fullName evidence="5">Hsp20/alpha crystallin family protein</fullName>
    </submittedName>
</protein>
<dbReference type="CDD" id="cd06464">
    <property type="entry name" value="ACD_sHsps-like"/>
    <property type="match status" value="1"/>
</dbReference>
<evidence type="ECO:0000313" key="5">
    <source>
        <dbReference type="EMBL" id="MEA0971594.1"/>
    </source>
</evidence>
<dbReference type="PANTHER" id="PTHR46733">
    <property type="entry name" value="26.5 KDA HEAT SHOCK PROTEIN, MITOCHONDRIAL"/>
    <property type="match status" value="1"/>
</dbReference>
<dbReference type="InterPro" id="IPR002068">
    <property type="entry name" value="A-crystallin/Hsp20_dom"/>
</dbReference>
<organism evidence="5 6">
    <name type="scientific">Candidatus Megaera venefica</name>
    <dbReference type="NCBI Taxonomy" id="2055910"/>
    <lineage>
        <taxon>Bacteria</taxon>
        <taxon>Pseudomonadati</taxon>
        <taxon>Pseudomonadota</taxon>
        <taxon>Alphaproteobacteria</taxon>
        <taxon>Rickettsiales</taxon>
        <taxon>Rickettsiaceae</taxon>
        <taxon>Candidatus Megaera</taxon>
    </lineage>
</organism>
<dbReference type="Gene3D" id="2.60.40.790">
    <property type="match status" value="1"/>
</dbReference>
<sequence length="211" mass="24460">MTNSKIKTQNTSLGYLPTKRTICAVGLLSTVLFCHSAALSKELGEKTEDPKTTTEQQSVNNSKDTYFEDYKRQVNQLFQELDRFHSRPFLKNWDNLDDILTNSNRIYTNIAAYDKQYILNIDCPGFDKKELKIETHGDYLIINGKKTIENEDDKEKSFFNQEYRNSFQHRLLMPKDVNTNSITSNLKNGVLTIVLPRAEDKKLEPKQILIN</sequence>
<dbReference type="InterPro" id="IPR008978">
    <property type="entry name" value="HSP20-like_chaperone"/>
</dbReference>
<gene>
    <name evidence="5" type="ORF">Megvenef_01578</name>
</gene>
<name>A0ABU5NEK4_9RICK</name>
<dbReference type="PANTHER" id="PTHR46733:SF4">
    <property type="entry name" value="HEAT SHOCK PROTEIN 21, CHLOROPLASTIC"/>
    <property type="match status" value="1"/>
</dbReference>
<evidence type="ECO:0000313" key="6">
    <source>
        <dbReference type="Proteomes" id="UP001291687"/>
    </source>
</evidence>
<dbReference type="InterPro" id="IPR044587">
    <property type="entry name" value="HSP21-like"/>
</dbReference>
<feature type="domain" description="SHSP" evidence="4">
    <location>
        <begin position="99"/>
        <end position="211"/>
    </location>
</feature>
<dbReference type="Proteomes" id="UP001291687">
    <property type="component" value="Unassembled WGS sequence"/>
</dbReference>
<dbReference type="PROSITE" id="PS01031">
    <property type="entry name" value="SHSP"/>
    <property type="match status" value="1"/>
</dbReference>
<dbReference type="EMBL" id="JARJFB010000186">
    <property type="protein sequence ID" value="MEA0971594.1"/>
    <property type="molecule type" value="Genomic_DNA"/>
</dbReference>
<dbReference type="SUPFAM" id="SSF49764">
    <property type="entry name" value="HSP20-like chaperones"/>
    <property type="match status" value="1"/>
</dbReference>
<evidence type="ECO:0000256" key="1">
    <source>
        <dbReference type="ARBA" id="ARBA00023016"/>
    </source>
</evidence>
<evidence type="ECO:0000259" key="4">
    <source>
        <dbReference type="PROSITE" id="PS01031"/>
    </source>
</evidence>
<evidence type="ECO:0000256" key="3">
    <source>
        <dbReference type="RuleBase" id="RU003616"/>
    </source>
</evidence>
<keyword evidence="1" id="KW-0346">Stress response</keyword>
<comment type="similarity">
    <text evidence="2 3">Belongs to the small heat shock protein (HSP20) family.</text>
</comment>
<proteinExistence type="inferred from homology"/>
<dbReference type="Pfam" id="PF00011">
    <property type="entry name" value="HSP20"/>
    <property type="match status" value="1"/>
</dbReference>
<evidence type="ECO:0000256" key="2">
    <source>
        <dbReference type="PROSITE-ProRule" id="PRU00285"/>
    </source>
</evidence>
<keyword evidence="6" id="KW-1185">Reference proteome</keyword>